<protein>
    <submittedName>
        <fullName evidence="2">Uncharacterized protein</fullName>
    </submittedName>
</protein>
<feature type="region of interest" description="Disordered" evidence="1">
    <location>
        <begin position="322"/>
        <end position="428"/>
    </location>
</feature>
<gene>
    <name evidence="2" type="ORF">EG327_001436</name>
</gene>
<evidence type="ECO:0000313" key="2">
    <source>
        <dbReference type="EMBL" id="KAE9990392.1"/>
    </source>
</evidence>
<name>A0A8H3VHS8_VENIN</name>
<feature type="compositionally biased region" description="Polar residues" evidence="1">
    <location>
        <begin position="389"/>
        <end position="399"/>
    </location>
</feature>
<sequence length="630" mass="69376">MAKLGLGRTKSLHLKSAPKDPQSSFVLDPELLENRLVTAGTPNFSRTAKLPDFVTATGHDQDNPIRPQTANAAMDRRKELRAMGSPIVLTSGPDIFNFPTPSRRTSLTQDVYVPEMRSDTPDTIGVALGSPSQAVFFPSPMFESPYQNSLAAPKSITTPPLSTPGRSMTSYESRSTKNELNETVKPKLSRWRSLGGLFGRKSSQARNDKKPSPLAQPPPPARQERRPLPLVQQTSPAPVDLKLHGVHTLEKDIPSRVVYEAKTPPPSAKKTRREKMGMGRTQTAPTGGLRTESPAPPPKGRMLDVEIPDTKMERYSVMFNQTPTLDQTPFQESPPSELLARRQASVNRKRADSSQTLDLPLPPRRRTDTPEPSPGPVLRLFPAERTHSPKPSAQMSHISTVHRPRPLKRSNTAPGALSPDLKDKHSPSPLATMAEVVEDMMDEDIRQALTRTPSEPSTPTTPSDAHTTHSFRTLAANRASTATTWDPTMTQPSWEMITIGKLAEPGDRFSDAARFAASNVRVRSNSDDKADEDWHHDGEAGVVQIARSISVTKAKRQIVGPRRVDGKRPQVKRIEGQPDVVGPHKVELVRRDGGTERFVERKALTPNLVQMVEMPTGANRKSVRVILEDA</sequence>
<dbReference type="EMBL" id="WNWR01000139">
    <property type="protein sequence ID" value="KAE9990392.1"/>
    <property type="molecule type" value="Genomic_DNA"/>
</dbReference>
<feature type="region of interest" description="Disordered" evidence="1">
    <location>
        <begin position="1"/>
        <end position="26"/>
    </location>
</feature>
<keyword evidence="3" id="KW-1185">Reference proteome</keyword>
<evidence type="ECO:0000313" key="3">
    <source>
        <dbReference type="Proteomes" id="UP000490939"/>
    </source>
</evidence>
<organism evidence="2 3">
    <name type="scientific">Venturia inaequalis</name>
    <name type="common">Apple scab fungus</name>
    <dbReference type="NCBI Taxonomy" id="5025"/>
    <lineage>
        <taxon>Eukaryota</taxon>
        <taxon>Fungi</taxon>
        <taxon>Dikarya</taxon>
        <taxon>Ascomycota</taxon>
        <taxon>Pezizomycotina</taxon>
        <taxon>Dothideomycetes</taxon>
        <taxon>Pleosporomycetidae</taxon>
        <taxon>Venturiales</taxon>
        <taxon>Venturiaceae</taxon>
        <taxon>Venturia</taxon>
    </lineage>
</organism>
<feature type="region of interest" description="Disordered" evidence="1">
    <location>
        <begin position="151"/>
        <end position="228"/>
    </location>
</feature>
<evidence type="ECO:0000256" key="1">
    <source>
        <dbReference type="SAM" id="MobiDB-lite"/>
    </source>
</evidence>
<comment type="caution">
    <text evidence="2">The sequence shown here is derived from an EMBL/GenBank/DDBJ whole genome shotgun (WGS) entry which is preliminary data.</text>
</comment>
<feature type="region of interest" description="Disordered" evidence="1">
    <location>
        <begin position="258"/>
        <end position="303"/>
    </location>
</feature>
<dbReference type="AlphaFoldDB" id="A0A8H3VHS8"/>
<proteinExistence type="predicted"/>
<feature type="compositionally biased region" description="Basic and acidic residues" evidence="1">
    <location>
        <begin position="174"/>
        <end position="185"/>
    </location>
</feature>
<dbReference type="Proteomes" id="UP000490939">
    <property type="component" value="Unassembled WGS sequence"/>
</dbReference>
<feature type="compositionally biased region" description="Polar residues" evidence="1">
    <location>
        <begin position="151"/>
        <end position="173"/>
    </location>
</feature>
<accession>A0A8H3VHS8</accession>
<reference evidence="2 3" key="1">
    <citation type="submission" date="2019-07" db="EMBL/GenBank/DDBJ databases">
        <title>Venturia inaequalis Genome Resource.</title>
        <authorList>
            <person name="Lichtner F.J."/>
        </authorList>
    </citation>
    <scope>NUCLEOTIDE SEQUENCE [LARGE SCALE GENOMIC DNA]</scope>
    <source>
        <strain evidence="2 3">DMI_063113</strain>
    </source>
</reference>
<feature type="compositionally biased region" description="Polar residues" evidence="1">
    <location>
        <begin position="322"/>
        <end position="334"/>
    </location>
</feature>